<dbReference type="Gene3D" id="3.40.50.300">
    <property type="entry name" value="P-loop containing nucleotide triphosphate hydrolases"/>
    <property type="match status" value="1"/>
</dbReference>
<dbReference type="InterPro" id="IPR046462">
    <property type="entry name" value="TerL_nuclease"/>
</dbReference>
<evidence type="ECO:0000313" key="4">
    <source>
        <dbReference type="Proteomes" id="UP000659172"/>
    </source>
</evidence>
<dbReference type="Pfam" id="PF03354">
    <property type="entry name" value="TerL_ATPase"/>
    <property type="match status" value="1"/>
</dbReference>
<dbReference type="PANTHER" id="PTHR41287">
    <property type="match status" value="1"/>
</dbReference>
<dbReference type="Proteomes" id="UP000659172">
    <property type="component" value="Unassembled WGS sequence"/>
</dbReference>
<dbReference type="PANTHER" id="PTHR41287:SF1">
    <property type="entry name" value="PROTEIN YMFN"/>
    <property type="match status" value="1"/>
</dbReference>
<reference evidence="3 4" key="1">
    <citation type="submission" date="2020-06" db="EMBL/GenBank/DDBJ databases">
        <title>Rhizobium sp.nov. isolated from the tomato plant.</title>
        <authorList>
            <person name="Thin K.K."/>
            <person name="Zhang X."/>
            <person name="He S."/>
        </authorList>
    </citation>
    <scope>NUCLEOTIDE SEQUENCE [LARGE SCALE GENOMIC DNA]</scope>
    <source>
        <strain evidence="3 4">DBTS2</strain>
    </source>
</reference>
<dbReference type="Pfam" id="PF20441">
    <property type="entry name" value="TerL_nuclease"/>
    <property type="match status" value="1"/>
</dbReference>
<gene>
    <name evidence="3" type="ORF">HV823_11985</name>
</gene>
<evidence type="ECO:0000259" key="1">
    <source>
        <dbReference type="Pfam" id="PF03354"/>
    </source>
</evidence>
<dbReference type="EMBL" id="JABXYK010000006">
    <property type="protein sequence ID" value="NVP55973.1"/>
    <property type="molecule type" value="Genomic_DNA"/>
</dbReference>
<feature type="domain" description="Terminase large subunit-like ATPase" evidence="1">
    <location>
        <begin position="62"/>
        <end position="204"/>
    </location>
</feature>
<feature type="domain" description="Terminase large subunit-like endonuclease" evidence="2">
    <location>
        <begin position="230"/>
        <end position="506"/>
    </location>
</feature>
<name>A0ABX2QE09_9HYPH</name>
<protein>
    <submittedName>
        <fullName evidence="3">Terminase</fullName>
    </submittedName>
</protein>
<proteinExistence type="predicted"/>
<evidence type="ECO:0000313" key="3">
    <source>
        <dbReference type="EMBL" id="NVP55973.1"/>
    </source>
</evidence>
<dbReference type="InterPro" id="IPR005021">
    <property type="entry name" value="Terminase_largesu-like"/>
</dbReference>
<organism evidence="3 4">
    <name type="scientific">Mycoplana rhizolycopersici</name>
    <dbReference type="NCBI Taxonomy" id="2746702"/>
    <lineage>
        <taxon>Bacteria</taxon>
        <taxon>Pseudomonadati</taxon>
        <taxon>Pseudomonadota</taxon>
        <taxon>Alphaproteobacteria</taxon>
        <taxon>Hyphomicrobiales</taxon>
        <taxon>Rhizobiaceae</taxon>
        <taxon>Mycoplana</taxon>
    </lineage>
</organism>
<dbReference type="InterPro" id="IPR027417">
    <property type="entry name" value="P-loop_NTPase"/>
</dbReference>
<sequence>MATKPRPQPGSPGKAKTRAERNIKWIERYCRVPEGRHVGQPVRLREWQRKEIRKIYDNPAGTRRAIISFGRKNGKTALASFLLLLHTCGPEARPNSQLYSAAQSRDQAAILFSLAAKVVRLSSDLNDCVTIVDSSKRIHCPELGTTYRALSAEAATAYGLSPVFIVHDELGQVRGPRSELYEALETATGAQDNPLSIVISTQAPNPDDLLSVLIDDAQTGLDPRVVLSLYTAPDDADPFAPKTIKLANPAYGDFQNADEVQAMAEDARRMPSREPEYRNLILNQRVEMFSPFVSRSVWAACGGAISTDWQGLPVYGGLDLSSVSDLTAKVYVAGVGLDWHVRSTFWLPKEGLKEKSRNDRVPYDTWAEQGHLRTCPGRTVDYEFVAASLFRDCESMDIRKIAFDRWNFRHLKPWLLKVGFSEKQVSEDDDGSLFHPFGQGFASMSPALRTLEADLLDGRIVHGNHPVLTMCAANAVVTQNPAGDRKLDKAKASGRIDGMIALAMARSIASTVQTKLKPTYQMLVVGR</sequence>
<comment type="caution">
    <text evidence="3">The sequence shown here is derived from an EMBL/GenBank/DDBJ whole genome shotgun (WGS) entry which is preliminary data.</text>
</comment>
<accession>A0ABX2QE09</accession>
<evidence type="ECO:0000259" key="2">
    <source>
        <dbReference type="Pfam" id="PF20441"/>
    </source>
</evidence>
<dbReference type="InterPro" id="IPR046461">
    <property type="entry name" value="TerL_ATPase"/>
</dbReference>
<keyword evidence="4" id="KW-1185">Reference proteome</keyword>